<sequence length="158" mass="18383">MKFVLVFNIVLHTQIILSIEESFNYEKLNKFGLGKRIFYRRNNKYEYPEELQTKRPAPYVRSPYRNVYQGIRNKGDIRVYNKKFAYPPQASGHKLVCKGIFDCTLTHVAVETNGSIPIIFRGGVGYKYFTVIIRADPGDELSGRVRAYCARVLYNDTR</sequence>
<accession>A0AAU9VC57</accession>
<comment type="caution">
    <text evidence="2">The sequence shown here is derived from an EMBL/GenBank/DDBJ whole genome shotgun (WGS) entry which is preliminary data.</text>
</comment>
<dbReference type="EMBL" id="CAKOGL010000030">
    <property type="protein sequence ID" value="CAH2107797.1"/>
    <property type="molecule type" value="Genomic_DNA"/>
</dbReference>
<keyword evidence="3" id="KW-1185">Reference proteome</keyword>
<feature type="chain" id="PRO_5043953400" evidence="1">
    <location>
        <begin position="19"/>
        <end position="158"/>
    </location>
</feature>
<evidence type="ECO:0000256" key="1">
    <source>
        <dbReference type="SAM" id="SignalP"/>
    </source>
</evidence>
<gene>
    <name evidence="2" type="ORF">EEDITHA_LOCUS21793</name>
</gene>
<name>A0AAU9VC57_EUPED</name>
<protein>
    <submittedName>
        <fullName evidence="2">Uncharacterized protein</fullName>
    </submittedName>
</protein>
<feature type="signal peptide" evidence="1">
    <location>
        <begin position="1"/>
        <end position="18"/>
    </location>
</feature>
<dbReference type="Proteomes" id="UP001153954">
    <property type="component" value="Unassembled WGS sequence"/>
</dbReference>
<evidence type="ECO:0000313" key="2">
    <source>
        <dbReference type="EMBL" id="CAH2107797.1"/>
    </source>
</evidence>
<organism evidence="2 3">
    <name type="scientific">Euphydryas editha</name>
    <name type="common">Edith's checkerspot</name>
    <dbReference type="NCBI Taxonomy" id="104508"/>
    <lineage>
        <taxon>Eukaryota</taxon>
        <taxon>Metazoa</taxon>
        <taxon>Ecdysozoa</taxon>
        <taxon>Arthropoda</taxon>
        <taxon>Hexapoda</taxon>
        <taxon>Insecta</taxon>
        <taxon>Pterygota</taxon>
        <taxon>Neoptera</taxon>
        <taxon>Endopterygota</taxon>
        <taxon>Lepidoptera</taxon>
        <taxon>Glossata</taxon>
        <taxon>Ditrysia</taxon>
        <taxon>Papilionoidea</taxon>
        <taxon>Nymphalidae</taxon>
        <taxon>Nymphalinae</taxon>
        <taxon>Euphydryas</taxon>
    </lineage>
</organism>
<dbReference type="AlphaFoldDB" id="A0AAU9VC57"/>
<proteinExistence type="predicted"/>
<reference evidence="2" key="1">
    <citation type="submission" date="2022-03" db="EMBL/GenBank/DDBJ databases">
        <authorList>
            <person name="Tunstrom K."/>
        </authorList>
    </citation>
    <scope>NUCLEOTIDE SEQUENCE</scope>
</reference>
<evidence type="ECO:0000313" key="3">
    <source>
        <dbReference type="Proteomes" id="UP001153954"/>
    </source>
</evidence>
<keyword evidence="1" id="KW-0732">Signal</keyword>